<dbReference type="Pfam" id="PF09004">
    <property type="entry name" value="ALKBH8_N"/>
    <property type="match status" value="1"/>
</dbReference>
<evidence type="ECO:0000259" key="1">
    <source>
        <dbReference type="Pfam" id="PF09004"/>
    </source>
</evidence>
<proteinExistence type="predicted"/>
<evidence type="ECO:0000313" key="2">
    <source>
        <dbReference type="EMBL" id="KAL0195794.1"/>
    </source>
</evidence>
<dbReference type="Proteomes" id="UP001529510">
    <property type="component" value="Unassembled WGS sequence"/>
</dbReference>
<protein>
    <recommendedName>
        <fullName evidence="1">Alkylated DNA repair protein AlkB homologue 8 N-terminal domain-containing protein</fullName>
    </recommendedName>
</protein>
<feature type="non-terminal residue" evidence="2">
    <location>
        <position position="104"/>
    </location>
</feature>
<dbReference type="AlphaFoldDB" id="A0ABD0RB85"/>
<gene>
    <name evidence="2" type="ORF">M9458_009366</name>
</gene>
<reference evidence="2 3" key="1">
    <citation type="submission" date="2024-05" db="EMBL/GenBank/DDBJ databases">
        <title>Genome sequencing and assembly of Indian major carp, Cirrhinus mrigala (Hamilton, 1822).</title>
        <authorList>
            <person name="Mohindra V."/>
            <person name="Chowdhury L.M."/>
            <person name="Lal K."/>
            <person name="Jena J.K."/>
        </authorList>
    </citation>
    <scope>NUCLEOTIDE SEQUENCE [LARGE SCALE GENOMIC DNA]</scope>
    <source>
        <strain evidence="2">CM1030</strain>
        <tissue evidence="2">Blood</tissue>
    </source>
</reference>
<keyword evidence="3" id="KW-1185">Reference proteome</keyword>
<sequence length="104" mass="12419">MAAKPRLIEWCIDNNLSLNIKKTKELVIDFRRHQEELQPLEIMGEEVERVSSFKFLGIHVSEDLKWLVNTTVLVKKPQQRLYFLRSLRKVHLSARLLKLFYHCT</sequence>
<comment type="caution">
    <text evidence="2">The sequence shown here is derived from an EMBL/GenBank/DDBJ whole genome shotgun (WGS) entry which is preliminary data.</text>
</comment>
<evidence type="ECO:0000313" key="3">
    <source>
        <dbReference type="Proteomes" id="UP001529510"/>
    </source>
</evidence>
<organism evidence="2 3">
    <name type="scientific">Cirrhinus mrigala</name>
    <name type="common">Mrigala</name>
    <dbReference type="NCBI Taxonomy" id="683832"/>
    <lineage>
        <taxon>Eukaryota</taxon>
        <taxon>Metazoa</taxon>
        <taxon>Chordata</taxon>
        <taxon>Craniata</taxon>
        <taxon>Vertebrata</taxon>
        <taxon>Euteleostomi</taxon>
        <taxon>Actinopterygii</taxon>
        <taxon>Neopterygii</taxon>
        <taxon>Teleostei</taxon>
        <taxon>Ostariophysi</taxon>
        <taxon>Cypriniformes</taxon>
        <taxon>Cyprinidae</taxon>
        <taxon>Labeoninae</taxon>
        <taxon>Labeonini</taxon>
        <taxon>Cirrhinus</taxon>
    </lineage>
</organism>
<name>A0ABD0RB85_CIRMR</name>
<dbReference type="EMBL" id="JAMKFB020000004">
    <property type="protein sequence ID" value="KAL0195794.1"/>
    <property type="molecule type" value="Genomic_DNA"/>
</dbReference>
<accession>A0ABD0RB85</accession>
<feature type="domain" description="Alkylated DNA repair protein AlkB homologue 8 N-terminal" evidence="1">
    <location>
        <begin position="66"/>
        <end position="103"/>
    </location>
</feature>
<dbReference type="InterPro" id="IPR015095">
    <property type="entry name" value="AlkB_hom8_N"/>
</dbReference>